<name>A0AAE1EEL5_PETCI</name>
<comment type="caution">
    <text evidence="2">The sequence shown here is derived from an EMBL/GenBank/DDBJ whole genome shotgun (WGS) entry which is preliminary data.</text>
</comment>
<proteinExistence type="predicted"/>
<evidence type="ECO:0000313" key="3">
    <source>
        <dbReference type="Proteomes" id="UP001286313"/>
    </source>
</evidence>
<keyword evidence="3" id="KW-1185">Reference proteome</keyword>
<dbReference type="Proteomes" id="UP001286313">
    <property type="component" value="Unassembled WGS sequence"/>
</dbReference>
<organism evidence="2 3">
    <name type="scientific">Petrolisthes cinctipes</name>
    <name type="common">Flat porcelain crab</name>
    <dbReference type="NCBI Taxonomy" id="88211"/>
    <lineage>
        <taxon>Eukaryota</taxon>
        <taxon>Metazoa</taxon>
        <taxon>Ecdysozoa</taxon>
        <taxon>Arthropoda</taxon>
        <taxon>Crustacea</taxon>
        <taxon>Multicrustacea</taxon>
        <taxon>Malacostraca</taxon>
        <taxon>Eumalacostraca</taxon>
        <taxon>Eucarida</taxon>
        <taxon>Decapoda</taxon>
        <taxon>Pleocyemata</taxon>
        <taxon>Anomura</taxon>
        <taxon>Galatheoidea</taxon>
        <taxon>Porcellanidae</taxon>
        <taxon>Petrolisthes</taxon>
    </lineage>
</organism>
<feature type="region of interest" description="Disordered" evidence="1">
    <location>
        <begin position="70"/>
        <end position="161"/>
    </location>
</feature>
<feature type="compositionally biased region" description="Basic and acidic residues" evidence="1">
    <location>
        <begin position="114"/>
        <end position="161"/>
    </location>
</feature>
<sequence length="161" mass="19036">MLPVNEQLVAQPVALCTSPLPVRPFHSLHGPAQNGRNWRWGEENGRLFVVGDLTEITYIPPTATWAVHTQRVTKKRGDRPHDHGRTQTDETTMEGHRRYDDHGRTQTDETTMEGDIRYDHGRRERLDDHGRTQTRRPWKETDRRDDHGMRETRRPWKERET</sequence>
<gene>
    <name evidence="2" type="ORF">Pcinc_044021</name>
</gene>
<dbReference type="AlphaFoldDB" id="A0AAE1EEL5"/>
<accession>A0AAE1EEL5</accession>
<feature type="compositionally biased region" description="Basic and acidic residues" evidence="1">
    <location>
        <begin position="79"/>
        <end position="107"/>
    </location>
</feature>
<protein>
    <submittedName>
        <fullName evidence="2">Uncharacterized protein</fullName>
    </submittedName>
</protein>
<dbReference type="EMBL" id="JAWQEG010009065">
    <property type="protein sequence ID" value="KAK3849207.1"/>
    <property type="molecule type" value="Genomic_DNA"/>
</dbReference>
<evidence type="ECO:0000256" key="1">
    <source>
        <dbReference type="SAM" id="MobiDB-lite"/>
    </source>
</evidence>
<evidence type="ECO:0000313" key="2">
    <source>
        <dbReference type="EMBL" id="KAK3849207.1"/>
    </source>
</evidence>
<reference evidence="2" key="1">
    <citation type="submission" date="2023-10" db="EMBL/GenBank/DDBJ databases">
        <title>Genome assemblies of two species of porcelain crab, Petrolisthes cinctipes and Petrolisthes manimaculis (Anomura: Porcellanidae).</title>
        <authorList>
            <person name="Angst P."/>
        </authorList>
    </citation>
    <scope>NUCLEOTIDE SEQUENCE</scope>
    <source>
        <strain evidence="2">PB745_01</strain>
        <tissue evidence="2">Gill</tissue>
    </source>
</reference>